<evidence type="ECO:0000256" key="4">
    <source>
        <dbReference type="ARBA" id="ARBA00022842"/>
    </source>
</evidence>
<dbReference type="PANTHER" id="PTHR46193">
    <property type="entry name" value="6-PHOSPHOGLUCONATE PHOSPHATASE"/>
    <property type="match status" value="1"/>
</dbReference>
<dbReference type="NCBIfam" id="TIGR01509">
    <property type="entry name" value="HAD-SF-IA-v3"/>
    <property type="match status" value="1"/>
</dbReference>
<evidence type="ECO:0000256" key="2">
    <source>
        <dbReference type="ARBA" id="ARBA00006171"/>
    </source>
</evidence>
<dbReference type="eggNOG" id="COG0637">
    <property type="taxonomic scope" value="Bacteria"/>
</dbReference>
<dbReference type="PANTHER" id="PTHR46193:SF10">
    <property type="entry name" value="6-PHOSPHOGLUCONATE PHOSPHATASE"/>
    <property type="match status" value="1"/>
</dbReference>
<organism evidence="5 6">
    <name type="scientific">Alteromonas australica</name>
    <dbReference type="NCBI Taxonomy" id="589873"/>
    <lineage>
        <taxon>Bacteria</taxon>
        <taxon>Pseudomonadati</taxon>
        <taxon>Pseudomonadota</taxon>
        <taxon>Gammaproteobacteria</taxon>
        <taxon>Alteromonadales</taxon>
        <taxon>Alteromonadaceae</taxon>
        <taxon>Alteromonas/Salinimonas group</taxon>
        <taxon>Alteromonas</taxon>
    </lineage>
</organism>
<dbReference type="Proteomes" id="UP000056090">
    <property type="component" value="Chromosome"/>
</dbReference>
<comment type="cofactor">
    <cofactor evidence="1">
        <name>Mg(2+)</name>
        <dbReference type="ChEBI" id="CHEBI:18420"/>
    </cofactor>
</comment>
<evidence type="ECO:0008006" key="7">
    <source>
        <dbReference type="Google" id="ProtNLM"/>
    </source>
</evidence>
<keyword evidence="3" id="KW-0479">Metal-binding</keyword>
<dbReference type="CDD" id="cd07526">
    <property type="entry name" value="HAD_BPGM_like"/>
    <property type="match status" value="1"/>
</dbReference>
<keyword evidence="4" id="KW-0460">Magnesium</keyword>
<dbReference type="SFLD" id="SFLDS00003">
    <property type="entry name" value="Haloacid_Dehalogenase"/>
    <property type="match status" value="1"/>
</dbReference>
<keyword evidence="6" id="KW-1185">Reference proteome</keyword>
<dbReference type="InterPro" id="IPR051600">
    <property type="entry name" value="Beta-PGM-like"/>
</dbReference>
<evidence type="ECO:0000313" key="5">
    <source>
        <dbReference type="EMBL" id="AIF98738.1"/>
    </source>
</evidence>
<proteinExistence type="inferred from homology"/>
<dbReference type="SFLD" id="SFLDG01129">
    <property type="entry name" value="C1.5:_HAD__Beta-PGM__Phosphata"/>
    <property type="match status" value="1"/>
</dbReference>
<dbReference type="SFLD" id="SFLDG01135">
    <property type="entry name" value="C1.5.6:_HAD__Beta-PGM__Phospha"/>
    <property type="match status" value="1"/>
</dbReference>
<protein>
    <recommendedName>
        <fullName evidence="7">HAD family hydrolase</fullName>
    </recommendedName>
</protein>
<dbReference type="InterPro" id="IPR023214">
    <property type="entry name" value="HAD_sf"/>
</dbReference>
<dbReference type="Gene3D" id="3.40.50.1000">
    <property type="entry name" value="HAD superfamily/HAD-like"/>
    <property type="match status" value="1"/>
</dbReference>
<dbReference type="InterPro" id="IPR023198">
    <property type="entry name" value="PGP-like_dom2"/>
</dbReference>
<evidence type="ECO:0000313" key="6">
    <source>
        <dbReference type="Proteomes" id="UP000056090"/>
    </source>
</evidence>
<evidence type="ECO:0000256" key="3">
    <source>
        <dbReference type="ARBA" id="ARBA00022723"/>
    </source>
</evidence>
<dbReference type="SUPFAM" id="SSF56784">
    <property type="entry name" value="HAD-like"/>
    <property type="match status" value="1"/>
</dbReference>
<dbReference type="Gene3D" id="1.10.150.240">
    <property type="entry name" value="Putative phosphatase, domain 2"/>
    <property type="match status" value="1"/>
</dbReference>
<evidence type="ECO:0000256" key="1">
    <source>
        <dbReference type="ARBA" id="ARBA00001946"/>
    </source>
</evidence>
<name>A0A075NYW2_9ALTE</name>
<accession>A0A075NYW2</accession>
<dbReference type="AlphaFoldDB" id="A0A075NYW2"/>
<dbReference type="GO" id="GO:0003824">
    <property type="term" value="F:catalytic activity"/>
    <property type="evidence" value="ECO:0007669"/>
    <property type="project" value="UniProtKB-ARBA"/>
</dbReference>
<dbReference type="EMBL" id="CP008849">
    <property type="protein sequence ID" value="AIF98738.1"/>
    <property type="molecule type" value="Genomic_DNA"/>
</dbReference>
<dbReference type="InterPro" id="IPR036412">
    <property type="entry name" value="HAD-like_sf"/>
</dbReference>
<gene>
    <name evidence="5" type="ORF">EP13_08605</name>
</gene>
<comment type="similarity">
    <text evidence="2">Belongs to the HAD-like hydrolase superfamily. CbbY/CbbZ/Gph/YieH family.</text>
</comment>
<dbReference type="KEGG" id="aal:EP13_08605"/>
<sequence>MVSDIKLVIFDCDGVLIDSECLSMQTWQSLLNDYGITITDTYFVSRFLGKSMQHVESQVKQDFNFELTEQVVNQFQQQLQARFESHLHASPGVLSVLDNLNVPYCLATSSSQSRTQHALACSGLTPYFENKQFTRSMVANGKPAPDLFLLAADSMGVKPEDCLVIEDSLAGIQAARAANMHVLHYIGGSHLTAPACNDVDILDSWGVFFSQYANLRHNEMNK</sequence>
<dbReference type="GO" id="GO:0046872">
    <property type="term" value="F:metal ion binding"/>
    <property type="evidence" value="ECO:0007669"/>
    <property type="project" value="UniProtKB-KW"/>
</dbReference>
<dbReference type="InterPro" id="IPR006439">
    <property type="entry name" value="HAD-SF_hydro_IA"/>
</dbReference>
<reference evidence="5 6" key="1">
    <citation type="submission" date="2014-06" db="EMBL/GenBank/DDBJ databases">
        <title>Genomes of Alteromonas australica, a world apart.</title>
        <authorList>
            <person name="Gonzaga A."/>
            <person name="Lopez-Perez M."/>
            <person name="Rodriguez-Valera F."/>
        </authorList>
    </citation>
    <scope>NUCLEOTIDE SEQUENCE [LARGE SCALE GENOMIC DNA]</scope>
    <source>
        <strain evidence="5 6">H 17</strain>
    </source>
</reference>
<dbReference type="Pfam" id="PF00702">
    <property type="entry name" value="Hydrolase"/>
    <property type="match status" value="1"/>
</dbReference>